<dbReference type="GO" id="GO:0003676">
    <property type="term" value="F:nucleic acid binding"/>
    <property type="evidence" value="ECO:0007669"/>
    <property type="project" value="InterPro"/>
</dbReference>
<name>A0A7U3VRQ7_9ACTN</name>
<organism evidence="5 6">
    <name type="scientific">Actinacidiphila reveromycinica</name>
    <dbReference type="NCBI Taxonomy" id="659352"/>
    <lineage>
        <taxon>Bacteria</taxon>
        <taxon>Bacillati</taxon>
        <taxon>Actinomycetota</taxon>
        <taxon>Actinomycetes</taxon>
        <taxon>Kitasatosporales</taxon>
        <taxon>Streptomycetaceae</taxon>
        <taxon>Actinacidiphila</taxon>
    </lineage>
</organism>
<keyword evidence="3" id="KW-0269">Exonuclease</keyword>
<evidence type="ECO:0000256" key="1">
    <source>
        <dbReference type="ARBA" id="ARBA00022722"/>
    </source>
</evidence>
<dbReference type="Proteomes" id="UP000595703">
    <property type="component" value="Chromosome"/>
</dbReference>
<dbReference type="PANTHER" id="PTHR30231">
    <property type="entry name" value="DNA POLYMERASE III SUBUNIT EPSILON"/>
    <property type="match status" value="1"/>
</dbReference>
<keyword evidence="1" id="KW-0540">Nuclease</keyword>
<evidence type="ECO:0000313" key="6">
    <source>
        <dbReference type="Proteomes" id="UP000595703"/>
    </source>
</evidence>
<sequence length="265" mass="29152">MSWHKRPALAFDTETTGINIESDRIVSAAAIHVSSAGAKAATWLANPGVEIPEAATAVHHITTEHARAHGHPAKDVIEDVVHVIGEAVHDGVPIAGHNVVYDLSILDREARRHLGCGLDGAFDLTRIRVIDTSVLDKHVLPRRRRVSEKQGARQLITLAQVYSLGWDEGAAHGSEYDALMAARIAYRIGSLIEMPAVKRPEFEFGEFQQFDQLRGLDIDALHDRQRALAVEQAAGLESYFRQKDPNAVVDGRWPLIPFTTEGTSR</sequence>
<proteinExistence type="predicted"/>
<reference evidence="5 6" key="3">
    <citation type="journal article" date="2011" name="Nat. Chem. Biol.">
        <title>Reveromycin A biosynthesis uses RevG and RevJ for stereospecific spiroacetal formation.</title>
        <authorList>
            <person name="Takahashi S."/>
            <person name="Toyoda A."/>
            <person name="Sekiyama Y."/>
            <person name="Takagi H."/>
            <person name="Nogawa T."/>
            <person name="Uramoto M."/>
            <person name="Suzuki R."/>
            <person name="Koshino H."/>
            <person name="Kumano T."/>
            <person name="Panthee S."/>
            <person name="Dairi T."/>
            <person name="Ishikawa J."/>
            <person name="Ikeda H."/>
            <person name="Sakaki Y."/>
            <person name="Osada H."/>
        </authorList>
    </citation>
    <scope>NUCLEOTIDE SEQUENCE [LARGE SCALE GENOMIC DNA]</scope>
    <source>
        <strain evidence="5 6">SN-593</strain>
    </source>
</reference>
<dbReference type="RefSeq" id="WP_202236975.1">
    <property type="nucleotide sequence ID" value="NZ_AP018365.1"/>
</dbReference>
<reference evidence="5 6" key="1">
    <citation type="journal article" date="2010" name="J. Bacteriol.">
        <title>Biochemical characterization of a novel indole prenyltransferase from Streptomyces sp. SN-593.</title>
        <authorList>
            <person name="Takahashi S."/>
            <person name="Takagi H."/>
            <person name="Toyoda A."/>
            <person name="Uramoto M."/>
            <person name="Nogawa T."/>
            <person name="Ueki M."/>
            <person name="Sakaki Y."/>
            <person name="Osada H."/>
        </authorList>
    </citation>
    <scope>NUCLEOTIDE SEQUENCE [LARGE SCALE GENOMIC DNA]</scope>
    <source>
        <strain evidence="5 6">SN-593</strain>
    </source>
</reference>
<dbReference type="InterPro" id="IPR012337">
    <property type="entry name" value="RNaseH-like_sf"/>
</dbReference>
<dbReference type="InterPro" id="IPR036397">
    <property type="entry name" value="RNaseH_sf"/>
</dbReference>
<dbReference type="KEGG" id="arev:RVR_8256"/>
<dbReference type="Gene3D" id="3.30.420.10">
    <property type="entry name" value="Ribonuclease H-like superfamily/Ribonuclease H"/>
    <property type="match status" value="1"/>
</dbReference>
<dbReference type="GO" id="GO:0008408">
    <property type="term" value="F:3'-5' exonuclease activity"/>
    <property type="evidence" value="ECO:0007669"/>
    <property type="project" value="TreeGrafter"/>
</dbReference>
<accession>A0A7U3VRQ7</accession>
<evidence type="ECO:0000259" key="4">
    <source>
        <dbReference type="SMART" id="SM00479"/>
    </source>
</evidence>
<reference evidence="5 6" key="2">
    <citation type="journal article" date="2011" name="J. Antibiot.">
        <title>Furaquinocins I and J: novel polyketide isoprenoid hybrid compounds from Streptomyces reveromyceticus SN-593.</title>
        <authorList>
            <person name="Panthee S."/>
            <person name="Takahashi S."/>
            <person name="Takagi H."/>
            <person name="Nogawa T."/>
            <person name="Oowada E."/>
            <person name="Uramoto M."/>
            <person name="Osada H."/>
        </authorList>
    </citation>
    <scope>NUCLEOTIDE SEQUENCE [LARGE SCALE GENOMIC DNA]</scope>
    <source>
        <strain evidence="5 6">SN-593</strain>
    </source>
</reference>
<dbReference type="CDD" id="cd06127">
    <property type="entry name" value="DEDDh"/>
    <property type="match status" value="1"/>
</dbReference>
<dbReference type="SMART" id="SM00479">
    <property type="entry name" value="EXOIII"/>
    <property type="match status" value="1"/>
</dbReference>
<keyword evidence="2" id="KW-0378">Hydrolase</keyword>
<dbReference type="AlphaFoldDB" id="A0A7U3VRQ7"/>
<evidence type="ECO:0000313" key="5">
    <source>
        <dbReference type="EMBL" id="BBB01024.1"/>
    </source>
</evidence>
<feature type="domain" description="Exonuclease" evidence="4">
    <location>
        <begin position="7"/>
        <end position="194"/>
    </location>
</feature>
<dbReference type="SUPFAM" id="SSF53098">
    <property type="entry name" value="Ribonuclease H-like"/>
    <property type="match status" value="1"/>
</dbReference>
<evidence type="ECO:0000256" key="3">
    <source>
        <dbReference type="ARBA" id="ARBA00022839"/>
    </source>
</evidence>
<dbReference type="InterPro" id="IPR013520">
    <property type="entry name" value="Ribonucl_H"/>
</dbReference>
<evidence type="ECO:0000256" key="2">
    <source>
        <dbReference type="ARBA" id="ARBA00022801"/>
    </source>
</evidence>
<protein>
    <submittedName>
        <fullName evidence="5">Putative DNA polymerase III epsilon subunit</fullName>
    </submittedName>
</protein>
<dbReference type="GO" id="GO:0005829">
    <property type="term" value="C:cytosol"/>
    <property type="evidence" value="ECO:0007669"/>
    <property type="project" value="TreeGrafter"/>
</dbReference>
<dbReference type="Pfam" id="PF00929">
    <property type="entry name" value="RNase_T"/>
    <property type="match status" value="1"/>
</dbReference>
<reference evidence="5 6" key="4">
    <citation type="journal article" date="2020" name="Sci. Rep.">
        <title>beta-carboline chemical signals induce reveromycin production through a LuxR family regulator in Streptomyces sp. SN-593.</title>
        <authorList>
            <person name="Panthee S."/>
            <person name="Kito N."/>
            <person name="Hayashi T."/>
            <person name="Shimizu T."/>
            <person name="Ishikawa J."/>
            <person name="Hamamoto H."/>
            <person name="Osada H."/>
            <person name="Takahashi S."/>
        </authorList>
    </citation>
    <scope>NUCLEOTIDE SEQUENCE [LARGE SCALE GENOMIC DNA]</scope>
    <source>
        <strain evidence="5 6">SN-593</strain>
    </source>
</reference>
<gene>
    <name evidence="5" type="ORF">RVR_8256</name>
</gene>
<dbReference type="PANTHER" id="PTHR30231:SF4">
    <property type="entry name" value="PROTEIN NEN2"/>
    <property type="match status" value="1"/>
</dbReference>
<dbReference type="EMBL" id="AP018365">
    <property type="protein sequence ID" value="BBB01024.1"/>
    <property type="molecule type" value="Genomic_DNA"/>
</dbReference>
<keyword evidence="6" id="KW-1185">Reference proteome</keyword>